<keyword evidence="1" id="KW-1133">Transmembrane helix</keyword>
<evidence type="ECO:0000313" key="3">
    <source>
        <dbReference type="Proteomes" id="UP001080333"/>
    </source>
</evidence>
<keyword evidence="1" id="KW-0472">Membrane</keyword>
<reference evidence="2" key="1">
    <citation type="submission" date="2018-08" db="EMBL/GenBank/DDBJ databases">
        <title>Draft genome sequences of Leuconostoc spp. and Weissella spp. with biocontrol potential.</title>
        <authorList>
            <person name="Lo R."/>
            <person name="Ho V.T.T."/>
            <person name="Turner M.S."/>
        </authorList>
    </citation>
    <scope>NUCLEOTIDE SEQUENCE</scope>
    <source>
        <strain evidence="2">156</strain>
    </source>
</reference>
<gene>
    <name evidence="2" type="ORF">D0502_02035</name>
</gene>
<feature type="transmembrane region" description="Helical" evidence="1">
    <location>
        <begin position="6"/>
        <end position="22"/>
    </location>
</feature>
<evidence type="ECO:0000313" key="2">
    <source>
        <dbReference type="EMBL" id="MCX7578180.1"/>
    </source>
</evidence>
<sequence length="74" mass="8587">MAYGIVAIIVVVVAIIYFFYSERRFDEKEALRDINELMDSGMTWNQAQRHIEHASDNTRALDEANKVLKQKKNA</sequence>
<dbReference type="Proteomes" id="UP001080333">
    <property type="component" value="Unassembled WGS sequence"/>
</dbReference>
<dbReference type="EMBL" id="QVOQ01000005">
    <property type="protein sequence ID" value="MCX7578180.1"/>
    <property type="molecule type" value="Genomic_DNA"/>
</dbReference>
<comment type="caution">
    <text evidence="2">The sequence shown here is derived from an EMBL/GenBank/DDBJ whole genome shotgun (WGS) entry which is preliminary data.</text>
</comment>
<evidence type="ECO:0000256" key="1">
    <source>
        <dbReference type="SAM" id="Phobius"/>
    </source>
</evidence>
<dbReference type="AlphaFoldDB" id="A0A9X3E6G4"/>
<name>A0A9X3E6G4_9LACO</name>
<keyword evidence="1" id="KW-0812">Transmembrane</keyword>
<dbReference type="RefSeq" id="WP_267286865.1">
    <property type="nucleotide sequence ID" value="NZ_QVOQ01000005.1"/>
</dbReference>
<accession>A0A9X3E6G4</accession>
<proteinExistence type="predicted"/>
<organism evidence="2 3">
    <name type="scientific">Leuconostoc falkenbergense</name>
    <dbReference type="NCBI Taxonomy" id="2766470"/>
    <lineage>
        <taxon>Bacteria</taxon>
        <taxon>Bacillati</taxon>
        <taxon>Bacillota</taxon>
        <taxon>Bacilli</taxon>
        <taxon>Lactobacillales</taxon>
        <taxon>Lactobacillaceae</taxon>
        <taxon>Leuconostoc</taxon>
    </lineage>
</organism>
<protein>
    <submittedName>
        <fullName evidence="2">Uncharacterized protein</fullName>
    </submittedName>
</protein>